<dbReference type="PANTHER" id="PTHR33734:SF22">
    <property type="entry name" value="MEMBRANE-BOUND LYTIC MUREIN TRANSGLYCOSYLASE D"/>
    <property type="match status" value="1"/>
</dbReference>
<sequence length="333" mass="35633">MKKTLLALGMWLFALAASAQEVLVQSNDKGMYVPHTVSPKENFYSIGRLYAISPKDIAAFNGVDMASGLSVGQVINVPLTSANFSQTNENGTPVYYLVGEKEGLYRVSVKNNKVQMASLRKWNKLASDNIATGQKLIVGYIQSTGLPATPASTVAAQQPAAKPQEAPRQTVASNPEPVKPAQQTREVARQDPPAEVKVRENAGNKPAPVAPRPQEAAQPARQLSTPGSGYFKGQFEAQSRTQNAGKDLTLSAGIFKTSSGWQDGKFYALMDGVEPGTIVRIVNPGNNKVVFAKVLGEMSGIRQNTGLDIRISNAAAAALEEGDGEKFVVRVNY</sequence>
<dbReference type="Gene3D" id="3.10.350.10">
    <property type="entry name" value="LysM domain"/>
    <property type="match status" value="2"/>
</dbReference>
<dbReference type="InterPro" id="IPR036779">
    <property type="entry name" value="LysM_dom_sf"/>
</dbReference>
<keyword evidence="5" id="KW-1185">Reference proteome</keyword>
<dbReference type="InterPro" id="IPR018392">
    <property type="entry name" value="LysM"/>
</dbReference>
<evidence type="ECO:0000313" key="4">
    <source>
        <dbReference type="EMBL" id="SHF36536.1"/>
    </source>
</evidence>
<feature type="domain" description="LysM" evidence="3">
    <location>
        <begin position="33"/>
        <end position="77"/>
    </location>
</feature>
<feature type="compositionally biased region" description="Low complexity" evidence="1">
    <location>
        <begin position="212"/>
        <end position="222"/>
    </location>
</feature>
<proteinExistence type="predicted"/>
<gene>
    <name evidence="4" type="ORF">SAMN05444008_107103</name>
</gene>
<protein>
    <submittedName>
        <fullName evidence="4">LysM domain-containing protein</fullName>
    </submittedName>
</protein>
<accession>A0A1M5B2A9</accession>
<feature type="region of interest" description="Disordered" evidence="1">
    <location>
        <begin position="151"/>
        <end position="226"/>
    </location>
</feature>
<organism evidence="4 5">
    <name type="scientific">Cnuella takakiae</name>
    <dbReference type="NCBI Taxonomy" id="1302690"/>
    <lineage>
        <taxon>Bacteria</taxon>
        <taxon>Pseudomonadati</taxon>
        <taxon>Bacteroidota</taxon>
        <taxon>Chitinophagia</taxon>
        <taxon>Chitinophagales</taxon>
        <taxon>Chitinophagaceae</taxon>
        <taxon>Cnuella</taxon>
    </lineage>
</organism>
<name>A0A1M5B2A9_9BACT</name>
<dbReference type="RefSeq" id="WP_083596495.1">
    <property type="nucleotide sequence ID" value="NZ_FQUO01000007.1"/>
</dbReference>
<feature type="signal peptide" evidence="2">
    <location>
        <begin position="1"/>
        <end position="19"/>
    </location>
</feature>
<dbReference type="SUPFAM" id="SSF54106">
    <property type="entry name" value="LysM domain"/>
    <property type="match status" value="2"/>
</dbReference>
<evidence type="ECO:0000259" key="3">
    <source>
        <dbReference type="PROSITE" id="PS51782"/>
    </source>
</evidence>
<dbReference type="CDD" id="cd00118">
    <property type="entry name" value="LysM"/>
    <property type="match status" value="1"/>
</dbReference>
<reference evidence="4 5" key="1">
    <citation type="submission" date="2016-11" db="EMBL/GenBank/DDBJ databases">
        <authorList>
            <person name="Jaros S."/>
            <person name="Januszkiewicz K."/>
            <person name="Wedrychowicz H."/>
        </authorList>
    </citation>
    <scope>NUCLEOTIDE SEQUENCE [LARGE SCALE GENOMIC DNA]</scope>
    <source>
        <strain evidence="4 5">DSM 26897</strain>
    </source>
</reference>
<feature type="domain" description="LysM" evidence="3">
    <location>
        <begin position="94"/>
        <end position="138"/>
    </location>
</feature>
<keyword evidence="2" id="KW-0732">Signal</keyword>
<feature type="compositionally biased region" description="Basic and acidic residues" evidence="1">
    <location>
        <begin position="186"/>
        <end position="202"/>
    </location>
</feature>
<evidence type="ECO:0000256" key="2">
    <source>
        <dbReference type="SAM" id="SignalP"/>
    </source>
</evidence>
<dbReference type="Pfam" id="PF01476">
    <property type="entry name" value="LysM"/>
    <property type="match status" value="2"/>
</dbReference>
<dbReference type="EMBL" id="FQUO01000007">
    <property type="protein sequence ID" value="SHF36536.1"/>
    <property type="molecule type" value="Genomic_DNA"/>
</dbReference>
<dbReference type="OrthoDB" id="2149800at2"/>
<evidence type="ECO:0000313" key="5">
    <source>
        <dbReference type="Proteomes" id="UP000184368"/>
    </source>
</evidence>
<feature type="chain" id="PRO_5012363999" evidence="2">
    <location>
        <begin position="20"/>
        <end position="333"/>
    </location>
</feature>
<feature type="compositionally biased region" description="Low complexity" evidence="1">
    <location>
        <begin position="155"/>
        <end position="167"/>
    </location>
</feature>
<dbReference type="Proteomes" id="UP000184368">
    <property type="component" value="Unassembled WGS sequence"/>
</dbReference>
<dbReference type="AlphaFoldDB" id="A0A1M5B2A9"/>
<dbReference type="PROSITE" id="PS51782">
    <property type="entry name" value="LYSM"/>
    <property type="match status" value="2"/>
</dbReference>
<evidence type="ECO:0000256" key="1">
    <source>
        <dbReference type="SAM" id="MobiDB-lite"/>
    </source>
</evidence>
<dbReference type="STRING" id="1302690.BUE76_16490"/>
<dbReference type="PANTHER" id="PTHR33734">
    <property type="entry name" value="LYSM DOMAIN-CONTAINING GPI-ANCHORED PROTEIN 2"/>
    <property type="match status" value="1"/>
</dbReference>
<dbReference type="SMART" id="SM00257">
    <property type="entry name" value="LysM"/>
    <property type="match status" value="2"/>
</dbReference>